<dbReference type="PATRIC" id="fig|1705561.3.peg.4110"/>
<dbReference type="InterPro" id="IPR000182">
    <property type="entry name" value="GNAT_dom"/>
</dbReference>
<keyword evidence="5" id="KW-1185">Reference proteome</keyword>
<sequence>MTTAPITIEPMQAKYNLQVGRLLVHGFRGKFQNLTNMNDDDLALFFEKLFEHFPTEPASQRMVALQDGEVIGTISIKWKPESDIKQKLPSWKNFNRLGKWNLLKMLIGLSLLDHKPQAGECYIAEIVVHPDHRSKGVGKLLLQWAQHFMQTEPHLDMLSLHVVGSNPRAKHLYELLSFQTHLQKNSLVRHLLFNESKWEYMVLKLR</sequence>
<dbReference type="InterPro" id="IPR050680">
    <property type="entry name" value="YpeA/RimI_acetyltransf"/>
</dbReference>
<dbReference type="PANTHER" id="PTHR43420">
    <property type="entry name" value="ACETYLTRANSFERASE"/>
    <property type="match status" value="1"/>
</dbReference>
<feature type="domain" description="N-acetyltransferase" evidence="3">
    <location>
        <begin position="22"/>
        <end position="206"/>
    </location>
</feature>
<accession>A0A0N0C3S8</accession>
<dbReference type="AlphaFoldDB" id="A0A0N0C3S8"/>
<dbReference type="Proteomes" id="UP000037688">
    <property type="component" value="Unassembled WGS sequence"/>
</dbReference>
<protein>
    <submittedName>
        <fullName evidence="4">Acetyltransferase</fullName>
    </submittedName>
</protein>
<comment type="caution">
    <text evidence="4">The sequence shown here is derived from an EMBL/GenBank/DDBJ whole genome shotgun (WGS) entry which is preliminary data.</text>
</comment>
<dbReference type="GO" id="GO:0016747">
    <property type="term" value="F:acyltransferase activity, transferring groups other than amino-acyl groups"/>
    <property type="evidence" value="ECO:0007669"/>
    <property type="project" value="InterPro"/>
</dbReference>
<evidence type="ECO:0000256" key="2">
    <source>
        <dbReference type="ARBA" id="ARBA00023315"/>
    </source>
</evidence>
<dbReference type="PROSITE" id="PS51186">
    <property type="entry name" value="GNAT"/>
    <property type="match status" value="1"/>
</dbReference>
<dbReference type="EMBL" id="LITU01000069">
    <property type="protein sequence ID" value="KOY14771.1"/>
    <property type="molecule type" value="Genomic_DNA"/>
</dbReference>
<dbReference type="RefSeq" id="WP_053782431.1">
    <property type="nucleotide sequence ID" value="NZ_LITU01000069.1"/>
</dbReference>
<gene>
    <name evidence="4" type="ORF">AMS66_19755</name>
</gene>
<keyword evidence="1 4" id="KW-0808">Transferase</keyword>
<dbReference type="InterPro" id="IPR016181">
    <property type="entry name" value="Acyl_CoA_acyltransferase"/>
</dbReference>
<organism evidence="4 5">
    <name type="scientific">Paenibacillus xylanivorans</name>
    <dbReference type="NCBI Taxonomy" id="1705561"/>
    <lineage>
        <taxon>Bacteria</taxon>
        <taxon>Bacillati</taxon>
        <taxon>Bacillota</taxon>
        <taxon>Bacilli</taxon>
        <taxon>Bacillales</taxon>
        <taxon>Paenibacillaceae</taxon>
        <taxon>Paenibacillus</taxon>
    </lineage>
</organism>
<evidence type="ECO:0000313" key="4">
    <source>
        <dbReference type="EMBL" id="KOY14771.1"/>
    </source>
</evidence>
<dbReference type="SUPFAM" id="SSF55729">
    <property type="entry name" value="Acyl-CoA N-acyltransferases (Nat)"/>
    <property type="match status" value="1"/>
</dbReference>
<evidence type="ECO:0000313" key="5">
    <source>
        <dbReference type="Proteomes" id="UP000037688"/>
    </source>
</evidence>
<dbReference type="CDD" id="cd04301">
    <property type="entry name" value="NAT_SF"/>
    <property type="match status" value="1"/>
</dbReference>
<dbReference type="PANTHER" id="PTHR43420:SF44">
    <property type="entry name" value="ACETYLTRANSFERASE YPEA"/>
    <property type="match status" value="1"/>
</dbReference>
<dbReference type="Gene3D" id="3.40.630.30">
    <property type="match status" value="1"/>
</dbReference>
<evidence type="ECO:0000259" key="3">
    <source>
        <dbReference type="PROSITE" id="PS51186"/>
    </source>
</evidence>
<reference evidence="4 5" key="1">
    <citation type="submission" date="2015-08" db="EMBL/GenBank/DDBJ databases">
        <title>Draft genome sequence of cellulolytic and xylanolytic Paenibacillus sp. A59, isolated from a decaying forest soil from Patagonia, Argentina.</title>
        <authorList>
            <person name="Ghio S."/>
            <person name="Caceres A.M."/>
            <person name="Talia P."/>
            <person name="Grasso D."/>
            <person name="Campos E."/>
        </authorList>
    </citation>
    <scope>NUCLEOTIDE SEQUENCE [LARGE SCALE GENOMIC DNA]</scope>
    <source>
        <strain evidence="4 5">A59</strain>
    </source>
</reference>
<evidence type="ECO:0000256" key="1">
    <source>
        <dbReference type="ARBA" id="ARBA00022679"/>
    </source>
</evidence>
<name>A0A0N0C3S8_9BACL</name>
<proteinExistence type="predicted"/>
<dbReference type="OrthoDB" id="5319888at2"/>
<dbReference type="Pfam" id="PF00583">
    <property type="entry name" value="Acetyltransf_1"/>
    <property type="match status" value="1"/>
</dbReference>
<keyword evidence="2" id="KW-0012">Acyltransferase</keyword>